<protein>
    <submittedName>
        <fullName evidence="4">GlxA family transcriptional regulator</fullName>
    </submittedName>
</protein>
<accession>A0ABW3G8K6</accession>
<evidence type="ECO:0000256" key="2">
    <source>
        <dbReference type="ARBA" id="ARBA00023163"/>
    </source>
</evidence>
<keyword evidence="1" id="KW-0805">Transcription regulation</keyword>
<evidence type="ECO:0000259" key="3">
    <source>
        <dbReference type="PROSITE" id="PS01124"/>
    </source>
</evidence>
<dbReference type="SUPFAM" id="SSF46689">
    <property type="entry name" value="Homeodomain-like"/>
    <property type="match status" value="2"/>
</dbReference>
<dbReference type="Gene3D" id="3.40.50.880">
    <property type="match status" value="1"/>
</dbReference>
<evidence type="ECO:0000313" key="5">
    <source>
        <dbReference type="Proteomes" id="UP001597068"/>
    </source>
</evidence>
<dbReference type="InterPro" id="IPR002818">
    <property type="entry name" value="DJ-1/PfpI"/>
</dbReference>
<organism evidence="4 5">
    <name type="scientific">Williamsia deligens</name>
    <dbReference type="NCBI Taxonomy" id="321325"/>
    <lineage>
        <taxon>Bacteria</taxon>
        <taxon>Bacillati</taxon>
        <taxon>Actinomycetota</taxon>
        <taxon>Actinomycetes</taxon>
        <taxon>Mycobacteriales</taxon>
        <taxon>Nocardiaceae</taxon>
        <taxon>Williamsia</taxon>
    </lineage>
</organism>
<reference evidence="5" key="1">
    <citation type="journal article" date="2019" name="Int. J. Syst. Evol. Microbiol.">
        <title>The Global Catalogue of Microorganisms (GCM) 10K type strain sequencing project: providing services to taxonomists for standard genome sequencing and annotation.</title>
        <authorList>
            <consortium name="The Broad Institute Genomics Platform"/>
            <consortium name="The Broad Institute Genome Sequencing Center for Infectious Disease"/>
            <person name="Wu L."/>
            <person name="Ma J."/>
        </authorList>
    </citation>
    <scope>NUCLEOTIDE SEQUENCE [LARGE SCALE GENOMIC DNA]</scope>
    <source>
        <strain evidence="5">CCUG 50873</strain>
    </source>
</reference>
<keyword evidence="5" id="KW-1185">Reference proteome</keyword>
<dbReference type="CDD" id="cd03137">
    <property type="entry name" value="GATase1_AraC_1"/>
    <property type="match status" value="1"/>
</dbReference>
<dbReference type="PROSITE" id="PS01124">
    <property type="entry name" value="HTH_ARAC_FAMILY_2"/>
    <property type="match status" value="1"/>
</dbReference>
<dbReference type="InterPro" id="IPR018060">
    <property type="entry name" value="HTH_AraC"/>
</dbReference>
<dbReference type="SUPFAM" id="SSF52317">
    <property type="entry name" value="Class I glutamine amidotransferase-like"/>
    <property type="match status" value="1"/>
</dbReference>
<dbReference type="InterPro" id="IPR009057">
    <property type="entry name" value="Homeodomain-like_sf"/>
</dbReference>
<dbReference type="PANTHER" id="PTHR43130">
    <property type="entry name" value="ARAC-FAMILY TRANSCRIPTIONAL REGULATOR"/>
    <property type="match status" value="1"/>
</dbReference>
<sequence>MAHRVVVLLLPPVVGFDATIAPMVFGYAEGPAGTPLYDVVLCSPDGQTVPTTTGYGIHPVAGLEALADADTLIIPGTRYAPARHEGTLAPEVMTALGTVPSHTRWVSICTGAFALAATGRLDGRRATTHWATAEEFRRLYPQVRLDEAVLFVDDDGTFTSAGLAAGVDLCLHLLRMDHGTAVANAVARQCVVPPWREGGQAQFISPSIPDCAETSTTSTRSWILEHLTEPLTIARLAAHAHMSERTFSRRFAIETGTSPGEWIRDRRVDRARELLEDGLTPIDEVARQSGLGSADNLRHHLRAGLGMSPTAYRKTFAGRA</sequence>
<dbReference type="Pfam" id="PF12833">
    <property type="entry name" value="HTH_18"/>
    <property type="match status" value="1"/>
</dbReference>
<feature type="domain" description="HTH araC/xylS-type" evidence="3">
    <location>
        <begin position="217"/>
        <end position="315"/>
    </location>
</feature>
<dbReference type="PANTHER" id="PTHR43130:SF3">
    <property type="entry name" value="HTH-TYPE TRANSCRIPTIONAL REGULATOR RV1931C"/>
    <property type="match status" value="1"/>
</dbReference>
<name>A0ABW3G8K6_9NOCA</name>
<dbReference type="Proteomes" id="UP001597068">
    <property type="component" value="Unassembled WGS sequence"/>
</dbReference>
<keyword evidence="2" id="KW-0804">Transcription</keyword>
<dbReference type="SMART" id="SM00342">
    <property type="entry name" value="HTH_ARAC"/>
    <property type="match status" value="1"/>
</dbReference>
<dbReference type="RefSeq" id="WP_253645364.1">
    <property type="nucleotide sequence ID" value="NZ_BAAAMO010000002.1"/>
</dbReference>
<comment type="caution">
    <text evidence="4">The sequence shown here is derived from an EMBL/GenBank/DDBJ whole genome shotgun (WGS) entry which is preliminary data.</text>
</comment>
<evidence type="ECO:0000256" key="1">
    <source>
        <dbReference type="ARBA" id="ARBA00023015"/>
    </source>
</evidence>
<gene>
    <name evidence="4" type="ORF">ACFQ04_13700</name>
</gene>
<dbReference type="Gene3D" id="1.10.10.60">
    <property type="entry name" value="Homeodomain-like"/>
    <property type="match status" value="1"/>
</dbReference>
<evidence type="ECO:0000313" key="4">
    <source>
        <dbReference type="EMBL" id="MFD0926791.1"/>
    </source>
</evidence>
<dbReference type="InterPro" id="IPR052158">
    <property type="entry name" value="INH-QAR"/>
</dbReference>
<dbReference type="Pfam" id="PF01965">
    <property type="entry name" value="DJ-1_PfpI"/>
    <property type="match status" value="1"/>
</dbReference>
<proteinExistence type="predicted"/>
<dbReference type="EMBL" id="JBHTIL010000001">
    <property type="protein sequence ID" value="MFD0926791.1"/>
    <property type="molecule type" value="Genomic_DNA"/>
</dbReference>
<dbReference type="InterPro" id="IPR029062">
    <property type="entry name" value="Class_I_gatase-like"/>
</dbReference>